<dbReference type="NCBIfam" id="TIGR00231">
    <property type="entry name" value="small_GTP"/>
    <property type="match status" value="1"/>
</dbReference>
<dbReference type="PANTHER" id="PTHR47979">
    <property type="entry name" value="DRAB11-RELATED"/>
    <property type="match status" value="1"/>
</dbReference>
<organism evidence="2 3">
    <name type="scientific">Myxozyma melibiosi</name>
    <dbReference type="NCBI Taxonomy" id="54550"/>
    <lineage>
        <taxon>Eukaryota</taxon>
        <taxon>Fungi</taxon>
        <taxon>Dikarya</taxon>
        <taxon>Ascomycota</taxon>
        <taxon>Saccharomycotina</taxon>
        <taxon>Lipomycetes</taxon>
        <taxon>Lipomycetales</taxon>
        <taxon>Lipomycetaceae</taxon>
        <taxon>Myxozyma</taxon>
    </lineage>
</organism>
<reference evidence="2 3" key="1">
    <citation type="submission" date="2024-03" db="EMBL/GenBank/DDBJ databases">
        <title>Genome-scale model development and genomic sequencing of the oleaginous clade Lipomyces.</title>
        <authorList>
            <consortium name="Lawrence Berkeley National Laboratory"/>
            <person name="Czajka J.J."/>
            <person name="Han Y."/>
            <person name="Kim J."/>
            <person name="Mondo S.J."/>
            <person name="Hofstad B.A."/>
            <person name="Robles A."/>
            <person name="Haridas S."/>
            <person name="Riley R."/>
            <person name="LaButti K."/>
            <person name="Pangilinan J."/>
            <person name="Andreopoulos W."/>
            <person name="Lipzen A."/>
            <person name="Yan J."/>
            <person name="Wang M."/>
            <person name="Ng V."/>
            <person name="Grigoriev I.V."/>
            <person name="Spatafora J.W."/>
            <person name="Magnuson J.K."/>
            <person name="Baker S.E."/>
            <person name="Pomraning K.R."/>
        </authorList>
    </citation>
    <scope>NUCLEOTIDE SEQUENCE [LARGE SCALE GENOMIC DNA]</scope>
    <source>
        <strain evidence="2 3">Phaff 52-87</strain>
    </source>
</reference>
<dbReference type="Pfam" id="PF00071">
    <property type="entry name" value="Ras"/>
    <property type="match status" value="1"/>
</dbReference>
<dbReference type="InterPro" id="IPR005225">
    <property type="entry name" value="Small_GTP-bd"/>
</dbReference>
<dbReference type="SUPFAM" id="SSF52540">
    <property type="entry name" value="P-loop containing nucleoside triphosphate hydrolases"/>
    <property type="match status" value="1"/>
</dbReference>
<dbReference type="EMBL" id="JBBJBU010000002">
    <property type="protein sequence ID" value="KAK7206855.1"/>
    <property type="molecule type" value="Genomic_DNA"/>
</dbReference>
<dbReference type="PROSITE" id="PS51421">
    <property type="entry name" value="RAS"/>
    <property type="match status" value="1"/>
</dbReference>
<dbReference type="SMART" id="SM00177">
    <property type="entry name" value="ARF"/>
    <property type="match status" value="1"/>
</dbReference>
<dbReference type="SMART" id="SM00173">
    <property type="entry name" value="RAS"/>
    <property type="match status" value="1"/>
</dbReference>
<proteinExistence type="inferred from homology"/>
<evidence type="ECO:0000313" key="3">
    <source>
        <dbReference type="Proteomes" id="UP001498771"/>
    </source>
</evidence>
<comment type="caution">
    <text evidence="2">The sequence shown here is derived from an EMBL/GenBank/DDBJ whole genome shotgun (WGS) entry which is preliminary data.</text>
</comment>
<sequence length="276" mass="29366">MSASVTPIQVTKTKHRARALSSTSESSSRISQDDSVYDYLAKIILIGPSGCGKSSILHRFVEGHWKVLTSSTIGVEFASKVIKVGTGARRKRIKLQLWDTAGQERFRAVTRSYYRGTAGALLIYDATNAATFQMLPHFLSDLRNLANPTVSLLLVANKTDKLSSANAADIVPEADVIEFARANGSIPITHTSALSGQNIDEAFTRLANMILTKIELGELDPDDVGAGVQYGDVPSWGADGSVRRPGGKGGTRGRGVVSLVGGKGSNALGMRRGTCC</sequence>
<protein>
    <submittedName>
        <fullName evidence="2">Ras family protein</fullName>
    </submittedName>
</protein>
<dbReference type="GeneID" id="90036526"/>
<dbReference type="Gene3D" id="3.40.50.300">
    <property type="entry name" value="P-loop containing nucleotide triphosphate hydrolases"/>
    <property type="match status" value="1"/>
</dbReference>
<dbReference type="SMART" id="SM00175">
    <property type="entry name" value="RAB"/>
    <property type="match status" value="1"/>
</dbReference>
<evidence type="ECO:0000256" key="1">
    <source>
        <dbReference type="ARBA" id="ARBA00006270"/>
    </source>
</evidence>
<dbReference type="Proteomes" id="UP001498771">
    <property type="component" value="Unassembled WGS sequence"/>
</dbReference>
<dbReference type="InterPro" id="IPR050209">
    <property type="entry name" value="Rab_GTPases_membrane_traffic"/>
</dbReference>
<accession>A0ABR1FAI2</accession>
<keyword evidence="3" id="KW-1185">Reference proteome</keyword>
<evidence type="ECO:0000313" key="2">
    <source>
        <dbReference type="EMBL" id="KAK7206855.1"/>
    </source>
</evidence>
<dbReference type="PRINTS" id="PR00449">
    <property type="entry name" value="RASTRNSFRMNG"/>
</dbReference>
<name>A0ABR1FAI2_9ASCO</name>
<dbReference type="SMART" id="SM00176">
    <property type="entry name" value="RAN"/>
    <property type="match status" value="1"/>
</dbReference>
<gene>
    <name evidence="2" type="ORF">BZA70DRAFT_266255</name>
</gene>
<dbReference type="SMART" id="SM00174">
    <property type="entry name" value="RHO"/>
    <property type="match status" value="1"/>
</dbReference>
<comment type="similarity">
    <text evidence="1">Belongs to the small GTPase superfamily. Rab family.</text>
</comment>
<dbReference type="InterPro" id="IPR027417">
    <property type="entry name" value="P-loop_NTPase"/>
</dbReference>
<dbReference type="PROSITE" id="PS51419">
    <property type="entry name" value="RAB"/>
    <property type="match status" value="1"/>
</dbReference>
<dbReference type="InterPro" id="IPR001806">
    <property type="entry name" value="Small_GTPase"/>
</dbReference>
<dbReference type="CDD" id="cd00154">
    <property type="entry name" value="Rab"/>
    <property type="match status" value="1"/>
</dbReference>
<dbReference type="RefSeq" id="XP_064769888.1">
    <property type="nucleotide sequence ID" value="XM_064911014.1"/>
</dbReference>